<dbReference type="InterPro" id="IPR053793">
    <property type="entry name" value="PB1-like"/>
</dbReference>
<evidence type="ECO:0000259" key="9">
    <source>
        <dbReference type="PROSITE" id="PS51745"/>
    </source>
</evidence>
<dbReference type="PANTHER" id="PTHR31734">
    <property type="entry name" value="AUXIN-RESPONSIVE PROTEIN IAA17"/>
    <property type="match status" value="1"/>
</dbReference>
<comment type="function">
    <text evidence="8">Aux/IAA proteins are short-lived transcriptional factors that function as repressors of early auxin response genes at low auxin concentrations.</text>
</comment>
<dbReference type="GO" id="GO:0006355">
    <property type="term" value="P:regulation of DNA-templated transcription"/>
    <property type="evidence" value="ECO:0007669"/>
    <property type="project" value="InterPro"/>
</dbReference>
<evidence type="ECO:0000256" key="6">
    <source>
        <dbReference type="ARBA" id="ARBA00023242"/>
    </source>
</evidence>
<dbReference type="InterPro" id="IPR003311">
    <property type="entry name" value="AUX_IAA"/>
</dbReference>
<organism evidence="10 11">
    <name type="scientific">Arabis nemorensis</name>
    <dbReference type="NCBI Taxonomy" id="586526"/>
    <lineage>
        <taxon>Eukaryota</taxon>
        <taxon>Viridiplantae</taxon>
        <taxon>Streptophyta</taxon>
        <taxon>Embryophyta</taxon>
        <taxon>Tracheophyta</taxon>
        <taxon>Spermatophyta</taxon>
        <taxon>Magnoliopsida</taxon>
        <taxon>eudicotyledons</taxon>
        <taxon>Gunneridae</taxon>
        <taxon>Pentapetalae</taxon>
        <taxon>rosids</taxon>
        <taxon>malvids</taxon>
        <taxon>Brassicales</taxon>
        <taxon>Brassicaceae</taxon>
        <taxon>Arabideae</taxon>
        <taxon>Arabis</taxon>
    </lineage>
</organism>
<evidence type="ECO:0000256" key="3">
    <source>
        <dbReference type="ARBA" id="ARBA00022491"/>
    </source>
</evidence>
<proteinExistence type="inferred from homology"/>
<dbReference type="Proteomes" id="UP000489600">
    <property type="component" value="Unassembled WGS sequence"/>
</dbReference>
<evidence type="ECO:0000256" key="8">
    <source>
        <dbReference type="RuleBase" id="RU004549"/>
    </source>
</evidence>
<evidence type="ECO:0000256" key="7">
    <source>
        <dbReference type="ARBA" id="ARBA00023294"/>
    </source>
</evidence>
<keyword evidence="6 8" id="KW-0539">Nucleus</keyword>
<sequence length="180" mass="20299">MPPPRPYRVLYRTVPSLCPSESSVNLSLSLTFPSTSPQRETRQDWPPIKSLLRDTLKGRRLLRRGDDTSLCVKVYMEGVAIGRKLDLCAFSGYESLLENLSHMFGTSIIYKDGDWMMLEDIPWEDLQRGTELLMSIATKALKNLENSSGESSQITKVKEMEWKLVMGGRGNRGWGKGGRG</sequence>
<dbReference type="OrthoDB" id="652411at2759"/>
<dbReference type="AlphaFoldDB" id="A0A565B8L2"/>
<dbReference type="EMBL" id="CABITT030000003">
    <property type="protein sequence ID" value="VVA97997.1"/>
    <property type="molecule type" value="Genomic_DNA"/>
</dbReference>
<reference evidence="10" key="1">
    <citation type="submission" date="2019-07" db="EMBL/GenBank/DDBJ databases">
        <authorList>
            <person name="Dittberner H."/>
        </authorList>
    </citation>
    <scope>NUCLEOTIDE SEQUENCE [LARGE SCALE GENOMIC DNA]</scope>
</reference>
<dbReference type="InterPro" id="IPR033389">
    <property type="entry name" value="AUX/IAA_dom"/>
</dbReference>
<accession>A0A565B8L2</accession>
<evidence type="ECO:0000313" key="10">
    <source>
        <dbReference type="EMBL" id="VVA97997.1"/>
    </source>
</evidence>
<evidence type="ECO:0000256" key="5">
    <source>
        <dbReference type="ARBA" id="ARBA00023163"/>
    </source>
</evidence>
<evidence type="ECO:0000256" key="4">
    <source>
        <dbReference type="ARBA" id="ARBA00023015"/>
    </source>
</evidence>
<dbReference type="Gene3D" id="3.10.20.90">
    <property type="entry name" value="Phosphatidylinositol 3-kinase Catalytic Subunit, Chain A, domain 1"/>
    <property type="match status" value="1"/>
</dbReference>
<dbReference type="Pfam" id="PF02309">
    <property type="entry name" value="AUX_IAA"/>
    <property type="match status" value="1"/>
</dbReference>
<dbReference type="SUPFAM" id="SSF54277">
    <property type="entry name" value="CAD &amp; PB1 domains"/>
    <property type="match status" value="1"/>
</dbReference>
<gene>
    <name evidence="10" type="ORF">ANE_LOCUS8442</name>
</gene>
<keyword evidence="5 8" id="KW-0804">Transcription</keyword>
<evidence type="ECO:0000256" key="1">
    <source>
        <dbReference type="ARBA" id="ARBA00004123"/>
    </source>
</evidence>
<feature type="domain" description="PB1" evidence="9">
    <location>
        <begin position="69"/>
        <end position="159"/>
    </location>
</feature>
<dbReference type="PANTHER" id="PTHR31734:SF216">
    <property type="entry name" value="AUXIN-RESPONSIVE PROTEIN IAA31"/>
    <property type="match status" value="1"/>
</dbReference>
<comment type="caution">
    <text evidence="10">The sequence shown here is derived from an EMBL/GenBank/DDBJ whole genome shotgun (WGS) entry which is preliminary data.</text>
</comment>
<evidence type="ECO:0000256" key="2">
    <source>
        <dbReference type="ARBA" id="ARBA00006728"/>
    </source>
</evidence>
<keyword evidence="11" id="KW-1185">Reference proteome</keyword>
<keyword evidence="4 8" id="KW-0805">Transcription regulation</keyword>
<name>A0A565B8L2_9BRAS</name>
<protein>
    <recommendedName>
        <fullName evidence="8">Auxin-responsive protein</fullName>
    </recommendedName>
</protein>
<evidence type="ECO:0000313" key="11">
    <source>
        <dbReference type="Proteomes" id="UP000489600"/>
    </source>
</evidence>
<dbReference type="PROSITE" id="PS51745">
    <property type="entry name" value="PB1"/>
    <property type="match status" value="1"/>
</dbReference>
<comment type="subunit">
    <text evidence="8">Homodimers and heterodimers.</text>
</comment>
<comment type="subcellular location">
    <subcellularLocation>
        <location evidence="1 8">Nucleus</location>
    </subcellularLocation>
</comment>
<dbReference type="GO" id="GO:0005634">
    <property type="term" value="C:nucleus"/>
    <property type="evidence" value="ECO:0007669"/>
    <property type="project" value="UniProtKB-SubCell"/>
</dbReference>
<dbReference type="GO" id="GO:0009734">
    <property type="term" value="P:auxin-activated signaling pathway"/>
    <property type="evidence" value="ECO:0007669"/>
    <property type="project" value="UniProtKB-UniRule"/>
</dbReference>
<keyword evidence="7 8" id="KW-0927">Auxin signaling pathway</keyword>
<keyword evidence="3 8" id="KW-0678">Repressor</keyword>
<comment type="similarity">
    <text evidence="2 8">Belongs to the Aux/IAA family.</text>
</comment>